<keyword evidence="5" id="KW-1185">Reference proteome</keyword>
<dbReference type="InterPro" id="IPR001732">
    <property type="entry name" value="UDP-Glc/GDP-Man_DH_N"/>
</dbReference>
<dbReference type="Proteomes" id="UP000241595">
    <property type="component" value="Unassembled WGS sequence"/>
</dbReference>
<dbReference type="Pfam" id="PF00984">
    <property type="entry name" value="UDPG_MGDP_dh"/>
    <property type="match status" value="1"/>
</dbReference>
<dbReference type="GO" id="GO:0051287">
    <property type="term" value="F:NAD binding"/>
    <property type="evidence" value="ECO:0007669"/>
    <property type="project" value="InterPro"/>
</dbReference>
<organism evidence="4 5">
    <name type="scientific">Mycobacterium terramassiliense</name>
    <dbReference type="NCBI Taxonomy" id="1841859"/>
    <lineage>
        <taxon>Bacteria</taxon>
        <taxon>Bacillati</taxon>
        <taxon>Actinomycetota</taxon>
        <taxon>Actinomycetes</taxon>
        <taxon>Mycobacteriales</taxon>
        <taxon>Mycobacteriaceae</taxon>
        <taxon>Mycobacterium</taxon>
    </lineage>
</organism>
<dbReference type="NCBIfam" id="TIGR03026">
    <property type="entry name" value="NDP-sugDHase"/>
    <property type="match status" value="1"/>
</dbReference>
<dbReference type="PANTHER" id="PTHR43491">
    <property type="entry name" value="UDP-N-ACETYL-D-MANNOSAMINE DEHYDROGENASE"/>
    <property type="match status" value="1"/>
</dbReference>
<feature type="domain" description="UDP-glucose/GDP-mannose dehydrogenase C-terminal" evidence="3">
    <location>
        <begin position="314"/>
        <end position="400"/>
    </location>
</feature>
<evidence type="ECO:0000313" key="5">
    <source>
        <dbReference type="Proteomes" id="UP000241595"/>
    </source>
</evidence>
<dbReference type="Pfam" id="PF03720">
    <property type="entry name" value="UDPG_MGDP_dh_C"/>
    <property type="match status" value="1"/>
</dbReference>
<dbReference type="SUPFAM" id="SSF48179">
    <property type="entry name" value="6-phosphogluconate dehydrogenase C-terminal domain-like"/>
    <property type="match status" value="1"/>
</dbReference>
<dbReference type="GO" id="GO:0000271">
    <property type="term" value="P:polysaccharide biosynthetic process"/>
    <property type="evidence" value="ECO:0007669"/>
    <property type="project" value="InterPro"/>
</dbReference>
<sequence length="405" mass="44992">VGSTIEAPEFEFDVCVVGGCGHVGLPLAIAMAHRDLRVAIDDIDTTAVETVRAGRMPFMEEKAEPMLAEVINRDLVVDNDPTLISRSRIIIVVIGTPVDEHLNPTFHRIHRFFVDIMPYLVDGQCLILRSTLYPGTTEKVHALLRASGRRVHVAFCPERIAQGQAMRELVDLPQIVAGCDDEASKVATELFSRIAPSIVPMKPVEAELTKIFANVWRYIQFATANQFFMIATDFGLDFYRIYDALTRDYPRMAGLPKSGFAAGPCLFKDTMQLAAATESRFSLGHAAMLVNEGLPDYVVHHMKLRYPLQQLTVGILGMAYKGDIDDSRESLSYKLRKILEYEAAAVVCTDPYVSDPRFVALDEALERSDVLVLGAPHSDYRSLAVPDDKPVIDVWNFFGKGAQLT</sequence>
<dbReference type="SMART" id="SM00984">
    <property type="entry name" value="UDPG_MGDP_dh_C"/>
    <property type="match status" value="1"/>
</dbReference>
<protein>
    <submittedName>
        <fullName evidence="4">UDP-N-acetyl-D-mannosaminuronate dehydrogenase</fullName>
    </submittedName>
</protein>
<dbReference type="InterPro" id="IPR008927">
    <property type="entry name" value="6-PGluconate_DH-like_C_sf"/>
</dbReference>
<dbReference type="InterPro" id="IPR014027">
    <property type="entry name" value="UDP-Glc/GDP-Man_DH_C"/>
</dbReference>
<reference evidence="4 5" key="1">
    <citation type="submission" date="2017-01" db="EMBL/GenBank/DDBJ databases">
        <authorList>
            <consortium name="Urmite Genomes"/>
        </authorList>
    </citation>
    <scope>NUCLEOTIDE SEQUENCE [LARGE SCALE GENOMIC DNA]</scope>
    <source>
        <strain evidence="4 5">AB308</strain>
    </source>
</reference>
<keyword evidence="2" id="KW-0520">NAD</keyword>
<dbReference type="PANTHER" id="PTHR43491:SF1">
    <property type="entry name" value="UDP-N-ACETYL-D-MANNOSAMINE DEHYDROGENASE"/>
    <property type="match status" value="1"/>
</dbReference>
<dbReference type="InterPro" id="IPR028359">
    <property type="entry name" value="UDP_ManNAc/GlcNAc_DH"/>
</dbReference>
<dbReference type="SUPFAM" id="SSF52413">
    <property type="entry name" value="UDP-glucose/GDP-mannose dehydrogenase C-terminal domain"/>
    <property type="match status" value="1"/>
</dbReference>
<dbReference type="Pfam" id="PF03721">
    <property type="entry name" value="UDPG_MGDP_dh_N"/>
    <property type="match status" value="1"/>
</dbReference>
<dbReference type="InterPro" id="IPR036220">
    <property type="entry name" value="UDP-Glc/GDP-Man_DH_C_sf"/>
</dbReference>
<gene>
    <name evidence="4" type="ORF">MTAB308_1557</name>
</gene>
<dbReference type="AlphaFoldDB" id="A0A2U3N9B1"/>
<evidence type="ECO:0000256" key="2">
    <source>
        <dbReference type="ARBA" id="ARBA00023027"/>
    </source>
</evidence>
<dbReference type="InterPro" id="IPR014026">
    <property type="entry name" value="UDP-Glc/GDP-Man_DH_dimer"/>
</dbReference>
<dbReference type="GO" id="GO:0016616">
    <property type="term" value="F:oxidoreductase activity, acting on the CH-OH group of donors, NAD or NADP as acceptor"/>
    <property type="evidence" value="ECO:0007669"/>
    <property type="project" value="InterPro"/>
</dbReference>
<dbReference type="STRING" id="1841859.GCA_900157385_01554"/>
<proteinExistence type="predicted"/>
<dbReference type="Gene3D" id="3.40.50.720">
    <property type="entry name" value="NAD(P)-binding Rossmann-like Domain"/>
    <property type="match status" value="2"/>
</dbReference>
<name>A0A2U3N9B1_9MYCO</name>
<dbReference type="InterPro" id="IPR036291">
    <property type="entry name" value="NAD(P)-bd_dom_sf"/>
</dbReference>
<dbReference type="EMBL" id="FTRV01000010">
    <property type="protein sequence ID" value="SPM28072.1"/>
    <property type="molecule type" value="Genomic_DNA"/>
</dbReference>
<keyword evidence="1" id="KW-0560">Oxidoreductase</keyword>
<dbReference type="GO" id="GO:0016628">
    <property type="term" value="F:oxidoreductase activity, acting on the CH-CH group of donors, NAD or NADP as acceptor"/>
    <property type="evidence" value="ECO:0007669"/>
    <property type="project" value="InterPro"/>
</dbReference>
<accession>A0A2U3N9B1</accession>
<dbReference type="PIRSF" id="PIRSF000124">
    <property type="entry name" value="UDPglc_GDPman_dh"/>
    <property type="match status" value="1"/>
</dbReference>
<dbReference type="PIRSF" id="PIRSF500136">
    <property type="entry name" value="UDP_ManNAc_DH"/>
    <property type="match status" value="1"/>
</dbReference>
<evidence type="ECO:0000313" key="4">
    <source>
        <dbReference type="EMBL" id="SPM28072.1"/>
    </source>
</evidence>
<dbReference type="SUPFAM" id="SSF51735">
    <property type="entry name" value="NAD(P)-binding Rossmann-fold domains"/>
    <property type="match status" value="1"/>
</dbReference>
<evidence type="ECO:0000259" key="3">
    <source>
        <dbReference type="SMART" id="SM00984"/>
    </source>
</evidence>
<feature type="non-terminal residue" evidence="4">
    <location>
        <position position="1"/>
    </location>
</feature>
<dbReference type="InterPro" id="IPR017476">
    <property type="entry name" value="UDP-Glc/GDP-Man"/>
</dbReference>
<evidence type="ECO:0000256" key="1">
    <source>
        <dbReference type="ARBA" id="ARBA00023002"/>
    </source>
</evidence>